<dbReference type="Proteomes" id="UP000346198">
    <property type="component" value="Unassembled WGS sequence"/>
</dbReference>
<organism evidence="4 5">
    <name type="scientific">Pontiella sulfatireligans</name>
    <dbReference type="NCBI Taxonomy" id="2750658"/>
    <lineage>
        <taxon>Bacteria</taxon>
        <taxon>Pseudomonadati</taxon>
        <taxon>Kiritimatiellota</taxon>
        <taxon>Kiritimatiellia</taxon>
        <taxon>Kiritimatiellales</taxon>
        <taxon>Pontiellaceae</taxon>
        <taxon>Pontiella</taxon>
    </lineage>
</organism>
<dbReference type="Gene3D" id="3.30.1120.10">
    <property type="match status" value="1"/>
</dbReference>
<dbReference type="SUPFAM" id="SSF53649">
    <property type="entry name" value="Alkaline phosphatase-like"/>
    <property type="match status" value="1"/>
</dbReference>
<dbReference type="Gene3D" id="3.40.720.10">
    <property type="entry name" value="Alkaline Phosphatase, subunit A"/>
    <property type="match status" value="1"/>
</dbReference>
<dbReference type="InterPro" id="IPR000917">
    <property type="entry name" value="Sulfatase_N"/>
</dbReference>
<gene>
    <name evidence="4" type="primary">atsA_256</name>
    <name evidence="4" type="ORF">SCARR_05328</name>
</gene>
<evidence type="ECO:0000256" key="1">
    <source>
        <dbReference type="ARBA" id="ARBA00008779"/>
    </source>
</evidence>
<keyword evidence="5" id="KW-1185">Reference proteome</keyword>
<dbReference type="PANTHER" id="PTHR42693:SF33">
    <property type="entry name" value="ARYLSULFATASE"/>
    <property type="match status" value="1"/>
</dbReference>
<reference evidence="4 5" key="1">
    <citation type="submission" date="2019-04" db="EMBL/GenBank/DDBJ databases">
        <authorList>
            <person name="Van Vliet M D."/>
        </authorList>
    </citation>
    <scope>NUCLEOTIDE SEQUENCE [LARGE SCALE GENOMIC DNA]</scope>
    <source>
        <strain evidence="4 5">F21</strain>
    </source>
</reference>
<keyword evidence="2" id="KW-0732">Signal</keyword>
<evidence type="ECO:0000259" key="3">
    <source>
        <dbReference type="Pfam" id="PF00884"/>
    </source>
</evidence>
<name>A0A6C2UV10_9BACT</name>
<sequence>MKKRLLTWTCIGLVSFAVAAKKPNVVFILTDDQSWDSIGFMGGKVHTPRLDQMAKDGLFLSDFNVTSTVCSPSRYSFLTGRYAGRCTGERFMHEHPLGDQTQVENIGELEPDRWNLPKVLQKSGYKTGFVGKSHLINHEWINGNWEKNGLEPYPQDADPSDPDVNGKMQRNHQKWCEAMKPYGFDYVDGYYCANLKELRNDALNVHNLDWSVSKAFQFMEESKDEPFFLYFSTTLHHGPAPWKNKFSLEADPRITGEGFVEEGFDVLPSRADVLKRNREAGFKDKQAYALWLDDGVGAIIDKIKKLGLEEDTLIIFVSDHGSYRHGKATLHDYGMRVPMVLQWKGKIKSNTKYDGIVGNIDFTPTILDLCGIKPPADYQMDGVSIKPVLFGSQKPVRNVLFGEMGHSRGVKTKDWKYIAVRYPEELQKKIDRGVKFKGFEGAKLDRPYLTRNGHLGHYASSHNPHYFDPDQLYNLKTDPEENDNIYEQNPEVAQRMMKELSKALKQFEDRPFGEFTKK</sequence>
<dbReference type="PANTHER" id="PTHR42693">
    <property type="entry name" value="ARYLSULFATASE FAMILY MEMBER"/>
    <property type="match status" value="1"/>
</dbReference>
<dbReference type="EMBL" id="CAAHFH010000003">
    <property type="protein sequence ID" value="VGO23221.1"/>
    <property type="molecule type" value="Genomic_DNA"/>
</dbReference>
<feature type="signal peptide" evidence="2">
    <location>
        <begin position="1"/>
        <end position="19"/>
    </location>
</feature>
<evidence type="ECO:0000313" key="4">
    <source>
        <dbReference type="EMBL" id="VGO23221.1"/>
    </source>
</evidence>
<feature type="domain" description="Sulfatase N-terminal" evidence="3">
    <location>
        <begin position="23"/>
        <end position="372"/>
    </location>
</feature>
<feature type="chain" id="PRO_5028869548" evidence="2">
    <location>
        <begin position="20"/>
        <end position="518"/>
    </location>
</feature>
<dbReference type="InterPro" id="IPR017850">
    <property type="entry name" value="Alkaline_phosphatase_core_sf"/>
</dbReference>
<proteinExistence type="inferred from homology"/>
<dbReference type="RefSeq" id="WP_136065386.1">
    <property type="nucleotide sequence ID" value="NZ_CAAHFH010000003.1"/>
</dbReference>
<protein>
    <submittedName>
        <fullName evidence="4">Arylsulfatase</fullName>
    </submittedName>
</protein>
<dbReference type="AlphaFoldDB" id="A0A6C2UV10"/>
<dbReference type="InterPro" id="IPR050738">
    <property type="entry name" value="Sulfatase"/>
</dbReference>
<evidence type="ECO:0000256" key="2">
    <source>
        <dbReference type="SAM" id="SignalP"/>
    </source>
</evidence>
<dbReference type="Pfam" id="PF00884">
    <property type="entry name" value="Sulfatase"/>
    <property type="match status" value="1"/>
</dbReference>
<comment type="similarity">
    <text evidence="1">Belongs to the sulfatase family.</text>
</comment>
<accession>A0A6C2UV10</accession>
<dbReference type="GO" id="GO:0004065">
    <property type="term" value="F:arylsulfatase activity"/>
    <property type="evidence" value="ECO:0007669"/>
    <property type="project" value="TreeGrafter"/>
</dbReference>
<evidence type="ECO:0000313" key="5">
    <source>
        <dbReference type="Proteomes" id="UP000346198"/>
    </source>
</evidence>